<evidence type="ECO:0000256" key="1">
    <source>
        <dbReference type="SAM" id="MobiDB-lite"/>
    </source>
</evidence>
<dbReference type="EMBL" id="KN122430">
    <property type="protein sequence ID" value="KFO30438.1"/>
    <property type="molecule type" value="Genomic_DNA"/>
</dbReference>
<name>A0A091DIU7_FUKDA</name>
<protein>
    <submittedName>
        <fullName evidence="2">Uncharacterized protein</fullName>
    </submittedName>
</protein>
<feature type="compositionally biased region" description="Basic and acidic residues" evidence="1">
    <location>
        <begin position="25"/>
        <end position="55"/>
    </location>
</feature>
<feature type="compositionally biased region" description="Polar residues" evidence="1">
    <location>
        <begin position="1"/>
        <end position="13"/>
    </location>
</feature>
<organism evidence="2 3">
    <name type="scientific">Fukomys damarensis</name>
    <name type="common">Damaraland mole rat</name>
    <name type="synonym">Cryptomys damarensis</name>
    <dbReference type="NCBI Taxonomy" id="885580"/>
    <lineage>
        <taxon>Eukaryota</taxon>
        <taxon>Metazoa</taxon>
        <taxon>Chordata</taxon>
        <taxon>Craniata</taxon>
        <taxon>Vertebrata</taxon>
        <taxon>Euteleostomi</taxon>
        <taxon>Mammalia</taxon>
        <taxon>Eutheria</taxon>
        <taxon>Euarchontoglires</taxon>
        <taxon>Glires</taxon>
        <taxon>Rodentia</taxon>
        <taxon>Hystricomorpha</taxon>
        <taxon>Bathyergidae</taxon>
        <taxon>Fukomys</taxon>
    </lineage>
</organism>
<evidence type="ECO:0000313" key="3">
    <source>
        <dbReference type="Proteomes" id="UP000028990"/>
    </source>
</evidence>
<proteinExistence type="predicted"/>
<gene>
    <name evidence="2" type="ORF">H920_08134</name>
</gene>
<reference evidence="2 3" key="1">
    <citation type="submission" date="2013-11" db="EMBL/GenBank/DDBJ databases">
        <title>The Damaraland mole rat (Fukomys damarensis) genome and evolution of African mole rats.</title>
        <authorList>
            <person name="Gladyshev V.N."/>
            <person name="Fang X."/>
        </authorList>
    </citation>
    <scope>NUCLEOTIDE SEQUENCE [LARGE SCALE GENOMIC DNA]</scope>
    <source>
        <tissue evidence="2">Liver</tissue>
    </source>
</reference>
<accession>A0A091DIU7</accession>
<feature type="region of interest" description="Disordered" evidence="1">
    <location>
        <begin position="1"/>
        <end position="85"/>
    </location>
</feature>
<dbReference type="AlphaFoldDB" id="A0A091DIU7"/>
<keyword evidence="3" id="KW-1185">Reference proteome</keyword>
<dbReference type="Proteomes" id="UP000028990">
    <property type="component" value="Unassembled WGS sequence"/>
</dbReference>
<evidence type="ECO:0000313" key="2">
    <source>
        <dbReference type="EMBL" id="KFO30438.1"/>
    </source>
</evidence>
<sequence length="99" mass="10858">MPNRRVASTQEEQGSGVIAMQGDSAGREDIAEGEGGIRPDEEECQKEAMKKDVRHGAPSPCRQLTMEERTQDPEPAGQPRQGKLTAVVITNQEAWKRGQ</sequence>